<feature type="compositionally biased region" description="Basic and acidic residues" evidence="1">
    <location>
        <begin position="61"/>
        <end position="80"/>
    </location>
</feature>
<gene>
    <name evidence="2" type="ORF">S06H3_56181</name>
</gene>
<reference evidence="2" key="1">
    <citation type="journal article" date="2014" name="Front. Microbiol.">
        <title>High frequency of phylogenetically diverse reductive dehalogenase-homologous genes in deep subseafloor sedimentary metagenomes.</title>
        <authorList>
            <person name="Kawai M."/>
            <person name="Futagami T."/>
            <person name="Toyoda A."/>
            <person name="Takaki Y."/>
            <person name="Nishi S."/>
            <person name="Hori S."/>
            <person name="Arai W."/>
            <person name="Tsubouchi T."/>
            <person name="Morono Y."/>
            <person name="Uchiyama I."/>
            <person name="Ito T."/>
            <person name="Fujiyama A."/>
            <person name="Inagaki F."/>
            <person name="Takami H."/>
        </authorList>
    </citation>
    <scope>NUCLEOTIDE SEQUENCE</scope>
    <source>
        <strain evidence="2">Expedition CK06-06</strain>
    </source>
</reference>
<organism evidence="2">
    <name type="scientific">marine sediment metagenome</name>
    <dbReference type="NCBI Taxonomy" id="412755"/>
    <lineage>
        <taxon>unclassified sequences</taxon>
        <taxon>metagenomes</taxon>
        <taxon>ecological metagenomes</taxon>
    </lineage>
</organism>
<evidence type="ECO:0000313" key="2">
    <source>
        <dbReference type="EMBL" id="GAI50643.1"/>
    </source>
</evidence>
<sequence length="80" mass="9310">EKDKIKNPKVEYQAIRLWVDVSKVRGVEDVKEGINEKEKDSEKVEEEQRKQPKNRGVRVGHAQDKKSGDHSKQKKETKVV</sequence>
<accession>X1P465</accession>
<feature type="non-terminal residue" evidence="2">
    <location>
        <position position="1"/>
    </location>
</feature>
<dbReference type="EMBL" id="BARV01036117">
    <property type="protein sequence ID" value="GAI50643.1"/>
    <property type="molecule type" value="Genomic_DNA"/>
</dbReference>
<name>X1P465_9ZZZZ</name>
<comment type="caution">
    <text evidence="2">The sequence shown here is derived from an EMBL/GenBank/DDBJ whole genome shotgun (WGS) entry which is preliminary data.</text>
</comment>
<evidence type="ECO:0000256" key="1">
    <source>
        <dbReference type="SAM" id="MobiDB-lite"/>
    </source>
</evidence>
<protein>
    <submittedName>
        <fullName evidence="2">Uncharacterized protein</fullName>
    </submittedName>
</protein>
<proteinExistence type="predicted"/>
<feature type="region of interest" description="Disordered" evidence="1">
    <location>
        <begin position="31"/>
        <end position="80"/>
    </location>
</feature>
<dbReference type="AlphaFoldDB" id="X1P465"/>
<feature type="compositionally biased region" description="Basic and acidic residues" evidence="1">
    <location>
        <begin position="31"/>
        <end position="50"/>
    </location>
</feature>